<proteinExistence type="predicted"/>
<accession>A0AAE0GKE1</accession>
<organism evidence="2 3">
    <name type="scientific">Cymbomonas tetramitiformis</name>
    <dbReference type="NCBI Taxonomy" id="36881"/>
    <lineage>
        <taxon>Eukaryota</taxon>
        <taxon>Viridiplantae</taxon>
        <taxon>Chlorophyta</taxon>
        <taxon>Pyramimonadophyceae</taxon>
        <taxon>Pyramimonadales</taxon>
        <taxon>Pyramimonadaceae</taxon>
        <taxon>Cymbomonas</taxon>
    </lineage>
</organism>
<dbReference type="AlphaFoldDB" id="A0AAE0GKE1"/>
<dbReference type="Proteomes" id="UP001190700">
    <property type="component" value="Unassembled WGS sequence"/>
</dbReference>
<evidence type="ECO:0000313" key="2">
    <source>
        <dbReference type="EMBL" id="KAK3279727.1"/>
    </source>
</evidence>
<evidence type="ECO:0000256" key="1">
    <source>
        <dbReference type="SAM" id="MobiDB-lite"/>
    </source>
</evidence>
<keyword evidence="3" id="KW-1185">Reference proteome</keyword>
<sequence length="165" mass="17943">MEEDVEVEVVVDEDEDKDDDEEEDAALGGPMGWKERWLRQLSFALAPLHGGLVAGTTFIRRCQGRCQRDAAWPLPMTRLALPGSELIAWKERRCGREDAPGAPSQSSQRFLDGLENLSRGGEEPFCSFTLHAEGKFLAQTCMQACVGSQAASTQNLSVDAKSGGG</sequence>
<comment type="caution">
    <text evidence="2">The sequence shown here is derived from an EMBL/GenBank/DDBJ whole genome shotgun (WGS) entry which is preliminary data.</text>
</comment>
<protein>
    <submittedName>
        <fullName evidence="2">Uncharacterized protein</fullName>
    </submittedName>
</protein>
<feature type="compositionally biased region" description="Acidic residues" evidence="1">
    <location>
        <begin position="1"/>
        <end position="25"/>
    </location>
</feature>
<feature type="region of interest" description="Disordered" evidence="1">
    <location>
        <begin position="1"/>
        <end position="29"/>
    </location>
</feature>
<reference evidence="2 3" key="1">
    <citation type="journal article" date="2015" name="Genome Biol. Evol.">
        <title>Comparative Genomics of a Bacterivorous Green Alga Reveals Evolutionary Causalities and Consequences of Phago-Mixotrophic Mode of Nutrition.</title>
        <authorList>
            <person name="Burns J.A."/>
            <person name="Paasch A."/>
            <person name="Narechania A."/>
            <person name="Kim E."/>
        </authorList>
    </citation>
    <scope>NUCLEOTIDE SEQUENCE [LARGE SCALE GENOMIC DNA]</scope>
    <source>
        <strain evidence="2 3">PLY_AMNH</strain>
    </source>
</reference>
<dbReference type="EMBL" id="LGRX02004697">
    <property type="protein sequence ID" value="KAK3279727.1"/>
    <property type="molecule type" value="Genomic_DNA"/>
</dbReference>
<gene>
    <name evidence="2" type="ORF">CYMTET_12404</name>
</gene>
<name>A0AAE0GKE1_9CHLO</name>
<evidence type="ECO:0000313" key="3">
    <source>
        <dbReference type="Proteomes" id="UP001190700"/>
    </source>
</evidence>